<dbReference type="Gene3D" id="3.80.10.10">
    <property type="entry name" value="Ribonuclease Inhibitor"/>
    <property type="match status" value="1"/>
</dbReference>
<dbReference type="EMBL" id="JAWWNJ010000079">
    <property type="protein sequence ID" value="KAK7002296.1"/>
    <property type="molecule type" value="Genomic_DNA"/>
</dbReference>
<dbReference type="AlphaFoldDB" id="A0AAW0A8U0"/>
<evidence type="ECO:0000313" key="4">
    <source>
        <dbReference type="Proteomes" id="UP001362999"/>
    </source>
</evidence>
<comment type="caution">
    <text evidence="3">The sequence shown here is derived from an EMBL/GenBank/DDBJ whole genome shotgun (WGS) entry which is preliminary data.</text>
</comment>
<dbReference type="Gene3D" id="1.20.1280.50">
    <property type="match status" value="1"/>
</dbReference>
<dbReference type="Pfam" id="PF12937">
    <property type="entry name" value="F-box-like"/>
    <property type="match status" value="1"/>
</dbReference>
<dbReference type="Proteomes" id="UP001362999">
    <property type="component" value="Unassembled WGS sequence"/>
</dbReference>
<feature type="region of interest" description="Disordered" evidence="1">
    <location>
        <begin position="1"/>
        <end position="66"/>
    </location>
</feature>
<keyword evidence="4" id="KW-1185">Reference proteome</keyword>
<gene>
    <name evidence="3" type="ORF">R3P38DRAFT_3605213</name>
</gene>
<proteinExistence type="predicted"/>
<evidence type="ECO:0000259" key="2">
    <source>
        <dbReference type="Pfam" id="PF12937"/>
    </source>
</evidence>
<reference evidence="3 4" key="1">
    <citation type="journal article" date="2024" name="J Genomics">
        <title>Draft genome sequencing and assembly of Favolaschia claudopus CIRM-BRFM 2984 isolated from oak limbs.</title>
        <authorList>
            <person name="Navarro D."/>
            <person name="Drula E."/>
            <person name="Chaduli D."/>
            <person name="Cazenave R."/>
            <person name="Ahrendt S."/>
            <person name="Wang J."/>
            <person name="Lipzen A."/>
            <person name="Daum C."/>
            <person name="Barry K."/>
            <person name="Grigoriev I.V."/>
            <person name="Favel A."/>
            <person name="Rosso M.N."/>
            <person name="Martin F."/>
        </authorList>
    </citation>
    <scope>NUCLEOTIDE SEQUENCE [LARGE SCALE GENOMIC DNA]</scope>
    <source>
        <strain evidence="3 4">CIRM-BRFM 2984</strain>
    </source>
</reference>
<name>A0AAW0A8U0_9AGAR</name>
<protein>
    <recommendedName>
        <fullName evidence="2">F-box domain-containing protein</fullName>
    </recommendedName>
</protein>
<evidence type="ECO:0000313" key="3">
    <source>
        <dbReference type="EMBL" id="KAK7002296.1"/>
    </source>
</evidence>
<feature type="domain" description="F-box" evidence="2">
    <location>
        <begin position="68"/>
        <end position="130"/>
    </location>
</feature>
<evidence type="ECO:0000256" key="1">
    <source>
        <dbReference type="SAM" id="MobiDB-lite"/>
    </source>
</evidence>
<accession>A0AAW0A8U0</accession>
<dbReference type="InterPro" id="IPR032675">
    <property type="entry name" value="LRR_dom_sf"/>
</dbReference>
<dbReference type="InterPro" id="IPR001810">
    <property type="entry name" value="F-box_dom"/>
</dbReference>
<dbReference type="SUPFAM" id="SSF52047">
    <property type="entry name" value="RNI-like"/>
    <property type="match status" value="1"/>
</dbReference>
<organism evidence="3 4">
    <name type="scientific">Favolaschia claudopus</name>
    <dbReference type="NCBI Taxonomy" id="2862362"/>
    <lineage>
        <taxon>Eukaryota</taxon>
        <taxon>Fungi</taxon>
        <taxon>Dikarya</taxon>
        <taxon>Basidiomycota</taxon>
        <taxon>Agaricomycotina</taxon>
        <taxon>Agaricomycetes</taxon>
        <taxon>Agaricomycetidae</taxon>
        <taxon>Agaricales</taxon>
        <taxon>Marasmiineae</taxon>
        <taxon>Mycenaceae</taxon>
        <taxon>Favolaschia</taxon>
    </lineage>
</organism>
<sequence>MPPTKPSIQLYGPPSKKQRPELLPCAVGTSRMKRPAAPDTQSDTPPRKKQRFEHSSKPAPPNDTAPFDLLPNEILIEILHYAVGTAAITLPSLSEWDFYLGNSLALPVRVSHVCRRWRHLAIATLWTRFNLFDSCRWVSYPPSAYRLLVMSTHFLNLIPQTSNLTLQLTTPDYCIPSSMLDIAFTHCASRLTSLSWDSEIPAAADHFWNLPSNALPLLNHIGITHRENPNFPDWNDRNELYYPPYKSNYSLARIAPRLTSFEFAIHARSRRRRVDPFRFGLDFTQMRKLSFRADLREESIYTLLSEASAIQSFAVGRQIECEDDWFRVDNKDSCVENNIYEWRLQQLISAEGTDPSRYNRLEIMAEGLHSVLTYQITAPPLTLAELTSLELGYTDRHYQTPIRFFTRVDCPALKTLTLHRNDNDPEYSAIVGVEFRELHAQTIHFALLSWFTRCNIRLTKLNLSNLSNLSGRQLRELFDAQKGLEDLELNNCFGTFWDTLDSDRESLPSLRAFSCRGFGRVRVSTVVDFIEARTGGTKGGGTRLGSVCMATGFRFRTKWAAVLEEEKRLVGAVKRWRERGVDVLLVTTTGRLGRAGYTGDNDQEFGMLEIPCRV</sequence>